<dbReference type="AlphaFoldDB" id="A0A849KQG2"/>
<protein>
    <recommendedName>
        <fullName evidence="3">DUF2946 domain-containing protein</fullName>
    </recommendedName>
</protein>
<dbReference type="EMBL" id="JABFCY010000002">
    <property type="protein sequence ID" value="NNU59594.1"/>
    <property type="molecule type" value="Genomic_DNA"/>
</dbReference>
<sequence length="142" mass="15058">MQFVKQNIGGRRNMWGLSFLHMPSRVLLTVLSVLFLVSTQLCYAMAHDTPTAGVSVGCHMSEQQSADSAMPVSHHGGQQAPIDHGAKAPVACVMMSCGCIVQLSADIGAFAPSQDFGHPPLVAALSSNARHDLLRPPITLPL</sequence>
<proteinExistence type="predicted"/>
<accession>A0A849KQG2</accession>
<dbReference type="Proteomes" id="UP000574931">
    <property type="component" value="Unassembled WGS sequence"/>
</dbReference>
<name>A0A849KQG2_9HYPH</name>
<evidence type="ECO:0008006" key="3">
    <source>
        <dbReference type="Google" id="ProtNLM"/>
    </source>
</evidence>
<reference evidence="1 2" key="1">
    <citation type="submission" date="2020-05" db="EMBL/GenBank/DDBJ databases">
        <title>Draft Genome Sequence of Ochrobactrum soli Isolated from Stable Fly Gut.</title>
        <authorList>
            <person name="Pileggi M.T."/>
            <person name="Vazhakkala L.J."/>
            <person name="Wong C.N."/>
        </authorList>
    </citation>
    <scope>NUCLEOTIDE SEQUENCE [LARGE SCALE GENOMIC DNA]</scope>
    <source>
        <strain evidence="1 2">MTP-C0764</strain>
    </source>
</reference>
<gene>
    <name evidence="1" type="ORF">HKX02_04875</name>
</gene>
<keyword evidence="2" id="KW-1185">Reference proteome</keyword>
<organism evidence="1 2">
    <name type="scientific">Ochrobactrum soli</name>
    <dbReference type="NCBI Taxonomy" id="2448455"/>
    <lineage>
        <taxon>Bacteria</taxon>
        <taxon>Pseudomonadati</taxon>
        <taxon>Pseudomonadota</taxon>
        <taxon>Alphaproteobacteria</taxon>
        <taxon>Hyphomicrobiales</taxon>
        <taxon>Brucellaceae</taxon>
        <taxon>Brucella/Ochrobactrum group</taxon>
        <taxon>Ochrobactrum</taxon>
    </lineage>
</organism>
<evidence type="ECO:0000313" key="2">
    <source>
        <dbReference type="Proteomes" id="UP000574931"/>
    </source>
</evidence>
<comment type="caution">
    <text evidence="1">The sequence shown here is derived from an EMBL/GenBank/DDBJ whole genome shotgun (WGS) entry which is preliminary data.</text>
</comment>
<dbReference type="RefSeq" id="WP_171317483.1">
    <property type="nucleotide sequence ID" value="NZ_JABFCY010000002.1"/>
</dbReference>
<evidence type="ECO:0000313" key="1">
    <source>
        <dbReference type="EMBL" id="NNU59594.1"/>
    </source>
</evidence>